<gene>
    <name evidence="1" type="ORF">BZM27_42135</name>
</gene>
<reference evidence="1 2" key="1">
    <citation type="submission" date="2017-02" db="EMBL/GenBank/DDBJ databases">
        <title>Paraburkholderia sophoroidis sp. nov. and Paraburkholderia steynii sp. nov. rhizobial symbionts of the fynbos legume Hypocalyptus sophoroides.</title>
        <authorList>
            <person name="Steenkamp E.T."/>
            <person name="Beukes C.W."/>
            <person name="Van Zyl E."/>
            <person name="Avontuur J."/>
            <person name="Chan W.Y."/>
            <person name="Hassen A."/>
            <person name="Palmer M."/>
            <person name="Mthombeni L."/>
            <person name="Phalane F."/>
            <person name="Sereme K."/>
            <person name="Venter S.N."/>
        </authorList>
    </citation>
    <scope>NUCLEOTIDE SEQUENCE [LARGE SCALE GENOMIC DNA]</scope>
    <source>
        <strain evidence="1 2">HC1.1ba</strain>
    </source>
</reference>
<dbReference type="EMBL" id="MWML01000270">
    <property type="protein sequence ID" value="TCG04268.1"/>
    <property type="molecule type" value="Genomic_DNA"/>
</dbReference>
<dbReference type="AlphaFoldDB" id="A0A4V2NGB4"/>
<dbReference type="Proteomes" id="UP000294200">
    <property type="component" value="Unassembled WGS sequence"/>
</dbReference>
<evidence type="ECO:0000313" key="1">
    <source>
        <dbReference type="EMBL" id="TCG04268.1"/>
    </source>
</evidence>
<evidence type="ECO:0000313" key="2">
    <source>
        <dbReference type="Proteomes" id="UP000294200"/>
    </source>
</evidence>
<comment type="caution">
    <text evidence="1">The sequence shown here is derived from an EMBL/GenBank/DDBJ whole genome shotgun (WGS) entry which is preliminary data.</text>
</comment>
<proteinExistence type="predicted"/>
<sequence length="86" mass="9290">MFTTRPTVSSKLTLIGTVLSATGAGGGVSSLPDVPVSLAGVTAQARSPQMAHWLAQSRSQVAPRWRRKARWHSLVRWRGRRASLPA</sequence>
<protein>
    <submittedName>
        <fullName evidence="1">Uncharacterized protein</fullName>
    </submittedName>
</protein>
<organism evidence="1 2">
    <name type="scientific">Paraburkholderia steynii</name>
    <dbReference type="NCBI Taxonomy" id="1245441"/>
    <lineage>
        <taxon>Bacteria</taxon>
        <taxon>Pseudomonadati</taxon>
        <taxon>Pseudomonadota</taxon>
        <taxon>Betaproteobacteria</taxon>
        <taxon>Burkholderiales</taxon>
        <taxon>Burkholderiaceae</taxon>
        <taxon>Paraburkholderia</taxon>
    </lineage>
</organism>
<keyword evidence="2" id="KW-1185">Reference proteome</keyword>
<accession>A0A4V2NGB4</accession>
<name>A0A4V2NGB4_9BURK</name>